<keyword evidence="2" id="KW-1185">Reference proteome</keyword>
<dbReference type="VEuPathDB" id="FungiDB:PSTT_14421"/>
<evidence type="ECO:0000313" key="1">
    <source>
        <dbReference type="EMBL" id="POV98451.1"/>
    </source>
</evidence>
<evidence type="ECO:0000313" key="2">
    <source>
        <dbReference type="Proteomes" id="UP000239156"/>
    </source>
</evidence>
<comment type="caution">
    <text evidence="1">The sequence shown here is derived from an EMBL/GenBank/DDBJ whole genome shotgun (WGS) entry which is preliminary data.</text>
</comment>
<sequence>MVFLGVVALPIVENACYLMAINKPLSLPVAKMATHKPVHSLMVVKAHLSQKEADLPSITVESSHLIDTIIGLFGKTDLAIKGLSHPKKQELNDASVSLADGWTKAQRAAVAEVARSAIPLVKSTRMFLKKISTSTNTQNQLG</sequence>
<dbReference type="AlphaFoldDB" id="A0A2S4UMJ3"/>
<reference evidence="1" key="1">
    <citation type="submission" date="2017-12" db="EMBL/GenBank/DDBJ databases">
        <title>Gene loss provides genomic basis for host adaptation in cereal stripe rust fungi.</title>
        <authorList>
            <person name="Xia C."/>
        </authorList>
    </citation>
    <scope>NUCLEOTIDE SEQUENCE [LARGE SCALE GENOMIC DNA]</scope>
    <source>
        <strain evidence="1">93-210</strain>
    </source>
</reference>
<protein>
    <submittedName>
        <fullName evidence="1">Uncharacterized protein</fullName>
    </submittedName>
</protein>
<organism evidence="1 2">
    <name type="scientific">Puccinia striiformis</name>
    <dbReference type="NCBI Taxonomy" id="27350"/>
    <lineage>
        <taxon>Eukaryota</taxon>
        <taxon>Fungi</taxon>
        <taxon>Dikarya</taxon>
        <taxon>Basidiomycota</taxon>
        <taxon>Pucciniomycotina</taxon>
        <taxon>Pucciniomycetes</taxon>
        <taxon>Pucciniales</taxon>
        <taxon>Pucciniaceae</taxon>
        <taxon>Puccinia</taxon>
    </lineage>
</organism>
<dbReference type="Proteomes" id="UP000239156">
    <property type="component" value="Unassembled WGS sequence"/>
</dbReference>
<dbReference type="EMBL" id="PKSL01000226">
    <property type="protein sequence ID" value="POV98451.1"/>
    <property type="molecule type" value="Genomic_DNA"/>
</dbReference>
<name>A0A2S4UMJ3_9BASI</name>
<dbReference type="VEuPathDB" id="FungiDB:PSHT_05647"/>
<gene>
    <name evidence="1" type="ORF">PSTT_14421</name>
</gene>
<accession>A0A2S4UMJ3</accession>
<proteinExistence type="predicted"/>